<evidence type="ECO:0000256" key="1">
    <source>
        <dbReference type="ARBA" id="ARBA00004477"/>
    </source>
</evidence>
<accession>A0A8B8D3A9</accession>
<dbReference type="PANTHER" id="PTHR20994:SF0">
    <property type="entry name" value="ER MEMBRANE PROTEIN COMPLEX SUBUNIT 6"/>
    <property type="match status" value="1"/>
</dbReference>
<keyword evidence="10" id="KW-1185">Reference proteome</keyword>
<evidence type="ECO:0000256" key="7">
    <source>
        <dbReference type="ARBA" id="ARBA00023136"/>
    </source>
</evidence>
<evidence type="ECO:0000256" key="3">
    <source>
        <dbReference type="ARBA" id="ARBA00020827"/>
    </source>
</evidence>
<dbReference type="GO" id="GO:0000045">
    <property type="term" value="P:autophagosome assembly"/>
    <property type="evidence" value="ECO:0007669"/>
    <property type="project" value="TreeGrafter"/>
</dbReference>
<evidence type="ECO:0000256" key="4">
    <source>
        <dbReference type="ARBA" id="ARBA00022692"/>
    </source>
</evidence>
<keyword evidence="4 9" id="KW-0812">Transmembrane</keyword>
<feature type="transmembrane region" description="Helical" evidence="9">
    <location>
        <begin position="92"/>
        <end position="115"/>
    </location>
</feature>
<proteinExistence type="inferred from homology"/>
<evidence type="ECO:0000256" key="5">
    <source>
        <dbReference type="ARBA" id="ARBA00022824"/>
    </source>
</evidence>
<dbReference type="Proteomes" id="UP000694844">
    <property type="component" value="Chromosome 3"/>
</dbReference>
<evidence type="ECO:0000256" key="6">
    <source>
        <dbReference type="ARBA" id="ARBA00022989"/>
    </source>
</evidence>
<comment type="similarity">
    <text evidence="2">Belongs to the EMC6 family.</text>
</comment>
<protein>
    <recommendedName>
        <fullName evidence="3">ER membrane protein complex subunit 6</fullName>
    </recommendedName>
    <alternativeName>
        <fullName evidence="8">Transmembrane protein 93</fullName>
    </alternativeName>
</protein>
<keyword evidence="7 9" id="KW-0472">Membrane</keyword>
<organism evidence="10 11">
    <name type="scientific">Crassostrea virginica</name>
    <name type="common">Eastern oyster</name>
    <dbReference type="NCBI Taxonomy" id="6565"/>
    <lineage>
        <taxon>Eukaryota</taxon>
        <taxon>Metazoa</taxon>
        <taxon>Spiralia</taxon>
        <taxon>Lophotrochozoa</taxon>
        <taxon>Mollusca</taxon>
        <taxon>Bivalvia</taxon>
        <taxon>Autobranchia</taxon>
        <taxon>Pteriomorphia</taxon>
        <taxon>Ostreida</taxon>
        <taxon>Ostreoidea</taxon>
        <taxon>Ostreidae</taxon>
        <taxon>Crassostrea</taxon>
    </lineage>
</organism>
<evidence type="ECO:0000256" key="2">
    <source>
        <dbReference type="ARBA" id="ARBA00009436"/>
    </source>
</evidence>
<dbReference type="GO" id="GO:0072546">
    <property type="term" value="C:EMC complex"/>
    <property type="evidence" value="ECO:0007669"/>
    <property type="project" value="InterPro"/>
</dbReference>
<dbReference type="AlphaFoldDB" id="A0A8B8D3A9"/>
<dbReference type="GO" id="GO:0034975">
    <property type="term" value="P:protein folding in endoplasmic reticulum"/>
    <property type="evidence" value="ECO:0007669"/>
    <property type="project" value="TreeGrafter"/>
</dbReference>
<evidence type="ECO:0000313" key="10">
    <source>
        <dbReference type="Proteomes" id="UP000694844"/>
    </source>
</evidence>
<evidence type="ECO:0000313" key="11">
    <source>
        <dbReference type="RefSeq" id="XP_022321291.1"/>
    </source>
</evidence>
<evidence type="ECO:0000256" key="9">
    <source>
        <dbReference type="SAM" id="Phobius"/>
    </source>
</evidence>
<keyword evidence="5" id="KW-0256">Endoplasmic reticulum</keyword>
<comment type="subcellular location">
    <subcellularLocation>
        <location evidence="1">Endoplasmic reticulum membrane</location>
        <topology evidence="1">Multi-pass membrane protein</topology>
    </subcellularLocation>
</comment>
<feature type="transmembrane region" description="Helical" evidence="9">
    <location>
        <begin position="60"/>
        <end position="80"/>
    </location>
</feature>
<name>A0A8B8D3A9_CRAVI</name>
<evidence type="ECO:0000256" key="8">
    <source>
        <dbReference type="ARBA" id="ARBA00031072"/>
    </source>
</evidence>
<dbReference type="InterPro" id="IPR008504">
    <property type="entry name" value="Emc6"/>
</dbReference>
<dbReference type="GeneID" id="111123325"/>
<reference evidence="11" key="1">
    <citation type="submission" date="2025-08" db="UniProtKB">
        <authorList>
            <consortium name="RefSeq"/>
        </authorList>
    </citation>
    <scope>IDENTIFICATION</scope>
    <source>
        <tissue evidence="11">Whole sample</tissue>
    </source>
</reference>
<dbReference type="InterPro" id="IPR029008">
    <property type="entry name" value="EMC6-like"/>
</dbReference>
<dbReference type="OrthoDB" id="16510at2759"/>
<gene>
    <name evidence="11" type="primary">LOC111123325</name>
</gene>
<sequence>MGKITAEHDDRLQRTQKASATFSEMSLRQNASVLEYCRTSMSALSGCAAGILGLTGLQGFLFYFITAFVLSIMLLLKAGSSWNKYFINRRQIFLSGLFGGLFTYILAWTFLYGMVHVY</sequence>
<dbReference type="KEGG" id="cvn:111123325"/>
<dbReference type="Pfam" id="PF07019">
    <property type="entry name" value="EMC6"/>
    <property type="match status" value="1"/>
</dbReference>
<dbReference type="RefSeq" id="XP_022321291.1">
    <property type="nucleotide sequence ID" value="XM_022465583.1"/>
</dbReference>
<keyword evidence="6 9" id="KW-1133">Transmembrane helix</keyword>
<dbReference type="PANTHER" id="PTHR20994">
    <property type="entry name" value="ER MEMBRANE PROTEIN COMPLEX SUBUNIT 6"/>
    <property type="match status" value="1"/>
</dbReference>